<keyword evidence="6" id="KW-1185">Reference proteome</keyword>
<dbReference type="RefSeq" id="WP_015597262.1">
    <property type="nucleotide sequence ID" value="NC_021172.1"/>
</dbReference>
<dbReference type="CDD" id="cd02440">
    <property type="entry name" value="AdoMet_MTases"/>
    <property type="match status" value="1"/>
</dbReference>
<dbReference type="HOGENOM" id="CLU_051804_1_0_5"/>
<dbReference type="AlphaFoldDB" id="N0BAS1"/>
<protein>
    <submittedName>
        <fullName evidence="5">SAM dependent methyltransferase</fullName>
    </submittedName>
</protein>
<accession>N0BAS1</accession>
<organism evidence="5 6">
    <name type="scientific">Hyphomicrobium denitrificans 1NES1</name>
    <dbReference type="NCBI Taxonomy" id="670307"/>
    <lineage>
        <taxon>Bacteria</taxon>
        <taxon>Pseudomonadati</taxon>
        <taxon>Pseudomonadota</taxon>
        <taxon>Alphaproteobacteria</taxon>
        <taxon>Hyphomicrobiales</taxon>
        <taxon>Hyphomicrobiaceae</taxon>
        <taxon>Hyphomicrobium</taxon>
    </lineage>
</organism>
<dbReference type="GO" id="GO:0032259">
    <property type="term" value="P:methylation"/>
    <property type="evidence" value="ECO:0007669"/>
    <property type="project" value="UniProtKB-KW"/>
</dbReference>
<dbReference type="STRING" id="670307.HYPDE_27728"/>
<evidence type="ECO:0000256" key="1">
    <source>
        <dbReference type="ARBA" id="ARBA00022603"/>
    </source>
</evidence>
<keyword evidence="3" id="KW-0949">S-adenosyl-L-methionine</keyword>
<gene>
    <name evidence="5" type="ORF">HYPDE_27728</name>
</gene>
<dbReference type="Gene3D" id="3.40.50.150">
    <property type="entry name" value="Vaccinia Virus protein VP39"/>
    <property type="match status" value="1"/>
</dbReference>
<sequence>MDLPPPMSPPDRLQLITSDGFRDYALLDCGAGRKLERFGAVVVDRPEPQALWNPRLPKSEWSKAHAVFSASGEDDEKGKWRVDKPVPDAWPVRIPFSSGAPELAGSPHPRPLRVKGRGSEGTAVAGITMLCKLAGLWHLGLFPEQYPHWQWMLERIAAVKGETPRVLNLFGYTGAASLIAAKAGADVTHVDASKKAIQWGKENQTASKLDAAKIRWLLDDAAKFVARDVRRGKTYHVILVDPPKFGRGPEGEVWDLFKNLPDLLGDLAKLLARKDAAMVLTVYAIRASALAFDQLMRDALNGKGGAFESGELAIRAQRASLVPTSLYVRWNGQP</sequence>
<dbReference type="PANTHER" id="PTHR43042:SF2">
    <property type="entry name" value="SAM-DEPENDENT METHYLTRANSFERASE"/>
    <property type="match status" value="1"/>
</dbReference>
<dbReference type="KEGG" id="hdt:HYPDE_27728"/>
<evidence type="ECO:0000313" key="5">
    <source>
        <dbReference type="EMBL" id="AGK57225.1"/>
    </source>
</evidence>
<name>N0BAS1_9HYPH</name>
<proteinExistence type="predicted"/>
<dbReference type="Pfam" id="PF10672">
    <property type="entry name" value="Methyltrans_SAM"/>
    <property type="match status" value="1"/>
</dbReference>
<dbReference type="GO" id="GO:0008168">
    <property type="term" value="F:methyltransferase activity"/>
    <property type="evidence" value="ECO:0007669"/>
    <property type="project" value="UniProtKB-KW"/>
</dbReference>
<keyword evidence="1 5" id="KW-0489">Methyltransferase</keyword>
<dbReference type="InterPro" id="IPR013780">
    <property type="entry name" value="Glyco_hydro_b"/>
</dbReference>
<feature type="domain" description="S-adenosylmethionine-dependent methyltransferase" evidence="4">
    <location>
        <begin position="150"/>
        <end position="272"/>
    </location>
</feature>
<dbReference type="SUPFAM" id="SSF53335">
    <property type="entry name" value="S-adenosyl-L-methionine-dependent methyltransferases"/>
    <property type="match status" value="1"/>
</dbReference>
<evidence type="ECO:0000259" key="4">
    <source>
        <dbReference type="Pfam" id="PF10672"/>
    </source>
</evidence>
<evidence type="ECO:0000256" key="2">
    <source>
        <dbReference type="ARBA" id="ARBA00022679"/>
    </source>
</evidence>
<reference evidence="5 6" key="1">
    <citation type="journal article" date="2013" name="Genome Announc.">
        <title>Genome sequences for three denitrifying bacterial strains isolated from a uranium- and nitrate-contaminated subsurface environment.</title>
        <authorList>
            <person name="Venkatramanan R."/>
            <person name="Prakash O."/>
            <person name="Woyke T."/>
            <person name="Chain P."/>
            <person name="Goodwin L.A."/>
            <person name="Watson D."/>
            <person name="Brooks S."/>
            <person name="Kostka J.E."/>
            <person name="Green S.J."/>
        </authorList>
    </citation>
    <scope>NUCLEOTIDE SEQUENCE [LARGE SCALE GENOMIC DNA]</scope>
    <source>
        <strain evidence="5 6">1NES1</strain>
    </source>
</reference>
<dbReference type="Gene3D" id="2.60.40.1180">
    <property type="entry name" value="Golgi alpha-mannosidase II"/>
    <property type="match status" value="1"/>
</dbReference>
<keyword evidence="2 5" id="KW-0808">Transferase</keyword>
<dbReference type="eggNOG" id="COG1092">
    <property type="taxonomic scope" value="Bacteria"/>
</dbReference>
<evidence type="ECO:0000256" key="3">
    <source>
        <dbReference type="ARBA" id="ARBA00022691"/>
    </source>
</evidence>
<dbReference type="Proteomes" id="UP000005952">
    <property type="component" value="Chromosome"/>
</dbReference>
<evidence type="ECO:0000313" key="6">
    <source>
        <dbReference type="Proteomes" id="UP000005952"/>
    </source>
</evidence>
<dbReference type="EMBL" id="CP005587">
    <property type="protein sequence ID" value="AGK57225.1"/>
    <property type="molecule type" value="Genomic_DNA"/>
</dbReference>
<dbReference type="InterPro" id="IPR019614">
    <property type="entry name" value="SAM-dep_methyl-trfase"/>
</dbReference>
<dbReference type="PANTHER" id="PTHR43042">
    <property type="entry name" value="SAM-DEPENDENT METHYLTRANSFERASE"/>
    <property type="match status" value="1"/>
</dbReference>
<dbReference type="InterPro" id="IPR029063">
    <property type="entry name" value="SAM-dependent_MTases_sf"/>
</dbReference>